<name>A0A6I2M788_9BACI</name>
<dbReference type="AlphaFoldDB" id="A0A6I2M788"/>
<dbReference type="Proteomes" id="UP000441585">
    <property type="component" value="Unassembled WGS sequence"/>
</dbReference>
<feature type="transmembrane region" description="Helical" evidence="6">
    <location>
        <begin position="6"/>
        <end position="22"/>
    </location>
</feature>
<protein>
    <recommendedName>
        <fullName evidence="6">TVP38/TMEM64 family membrane protein</fullName>
    </recommendedName>
</protein>
<organism evidence="8 9">
    <name type="scientific">Metabacillus idriensis</name>
    <dbReference type="NCBI Taxonomy" id="324768"/>
    <lineage>
        <taxon>Bacteria</taxon>
        <taxon>Bacillati</taxon>
        <taxon>Bacillota</taxon>
        <taxon>Bacilli</taxon>
        <taxon>Bacillales</taxon>
        <taxon>Bacillaceae</taxon>
        <taxon>Metabacillus</taxon>
    </lineage>
</organism>
<evidence type="ECO:0000256" key="5">
    <source>
        <dbReference type="ARBA" id="ARBA00023136"/>
    </source>
</evidence>
<keyword evidence="3 6" id="KW-0812">Transmembrane</keyword>
<feature type="domain" description="VTT" evidence="7">
    <location>
        <begin position="61"/>
        <end position="177"/>
    </location>
</feature>
<comment type="subcellular location">
    <subcellularLocation>
        <location evidence="1 6">Cell membrane</location>
        <topology evidence="1 6">Multi-pass membrane protein</topology>
    </subcellularLocation>
</comment>
<dbReference type="Pfam" id="PF09335">
    <property type="entry name" value="VTT_dom"/>
    <property type="match status" value="1"/>
</dbReference>
<evidence type="ECO:0000256" key="2">
    <source>
        <dbReference type="ARBA" id="ARBA00022475"/>
    </source>
</evidence>
<reference evidence="8 9" key="1">
    <citation type="submission" date="2019-11" db="EMBL/GenBank/DDBJ databases">
        <title>Bacillus idriensis genome.</title>
        <authorList>
            <person name="Konopka E.N."/>
            <person name="Newman J.D."/>
        </authorList>
    </citation>
    <scope>NUCLEOTIDE SEQUENCE [LARGE SCALE GENOMIC DNA]</scope>
    <source>
        <strain evidence="8 9">DSM 19097</strain>
    </source>
</reference>
<proteinExistence type="inferred from homology"/>
<comment type="similarity">
    <text evidence="6">Belongs to the TVP38/TMEM64 family.</text>
</comment>
<evidence type="ECO:0000259" key="7">
    <source>
        <dbReference type="Pfam" id="PF09335"/>
    </source>
</evidence>
<dbReference type="EMBL" id="WKKF01000001">
    <property type="protein sequence ID" value="MRX53327.1"/>
    <property type="molecule type" value="Genomic_DNA"/>
</dbReference>
<keyword evidence="5 6" id="KW-0472">Membrane</keyword>
<gene>
    <name evidence="8" type="ORF">GJU41_05040</name>
</gene>
<evidence type="ECO:0000256" key="6">
    <source>
        <dbReference type="RuleBase" id="RU366058"/>
    </source>
</evidence>
<keyword evidence="2 6" id="KW-1003">Cell membrane</keyword>
<feature type="transmembrane region" description="Helical" evidence="6">
    <location>
        <begin position="81"/>
        <end position="98"/>
    </location>
</feature>
<keyword evidence="4 6" id="KW-1133">Transmembrane helix</keyword>
<dbReference type="InterPro" id="IPR032816">
    <property type="entry name" value="VTT_dom"/>
</dbReference>
<feature type="transmembrane region" description="Helical" evidence="6">
    <location>
        <begin position="157"/>
        <end position="179"/>
    </location>
</feature>
<feature type="transmembrane region" description="Helical" evidence="6">
    <location>
        <begin position="125"/>
        <end position="145"/>
    </location>
</feature>
<evidence type="ECO:0000256" key="3">
    <source>
        <dbReference type="ARBA" id="ARBA00022692"/>
    </source>
</evidence>
<dbReference type="PANTHER" id="PTHR12677:SF59">
    <property type="entry name" value="GOLGI APPARATUS MEMBRANE PROTEIN TVP38-RELATED"/>
    <property type="match status" value="1"/>
</dbReference>
<keyword evidence="9" id="KW-1185">Reference proteome</keyword>
<dbReference type="GO" id="GO:0005886">
    <property type="term" value="C:plasma membrane"/>
    <property type="evidence" value="ECO:0007669"/>
    <property type="project" value="UniProtKB-SubCell"/>
</dbReference>
<evidence type="ECO:0000313" key="8">
    <source>
        <dbReference type="EMBL" id="MRX53327.1"/>
    </source>
</evidence>
<evidence type="ECO:0000313" key="9">
    <source>
        <dbReference type="Proteomes" id="UP000441585"/>
    </source>
</evidence>
<evidence type="ECO:0000256" key="1">
    <source>
        <dbReference type="ARBA" id="ARBA00004651"/>
    </source>
</evidence>
<accession>A0A6I2M788</accession>
<evidence type="ECO:0000256" key="4">
    <source>
        <dbReference type="ARBA" id="ARBA00022989"/>
    </source>
</evidence>
<feature type="transmembrane region" description="Helical" evidence="6">
    <location>
        <begin position="34"/>
        <end position="52"/>
    </location>
</feature>
<sequence length="217" mass="24163">MKKQTIIKLLLVICLVLMMLWINQRFLKIEPVLIKEWILSFGLWAPLLYIALYSIRPLVLFPASILSIAGGLAFGPYFGTVYTMIGATAGAIIAYLAAGKLKVDLFKTKENDKADVLKRQLEQNGFFYVLILRLIPLFHFDLISYSAGVSKVKLIPFASATFIGIIPGTFAFTFLGSSLAAGDNAIIAAACMIFLLLLIVPLFFKKQLKKMIIHNRK</sequence>
<dbReference type="RefSeq" id="WP_070876764.1">
    <property type="nucleotide sequence ID" value="NZ_CAJFZX010000008.1"/>
</dbReference>
<dbReference type="PANTHER" id="PTHR12677">
    <property type="entry name" value="GOLGI APPARATUS MEMBRANE PROTEIN TVP38-RELATED"/>
    <property type="match status" value="1"/>
</dbReference>
<feature type="transmembrane region" description="Helical" evidence="6">
    <location>
        <begin position="185"/>
        <end position="204"/>
    </location>
</feature>
<comment type="caution">
    <text evidence="8">The sequence shown here is derived from an EMBL/GenBank/DDBJ whole genome shotgun (WGS) entry which is preliminary data.</text>
</comment>
<dbReference type="InterPro" id="IPR015414">
    <property type="entry name" value="TMEM64"/>
</dbReference>